<accession>A0ABW7EM99</accession>
<evidence type="ECO:0000256" key="1">
    <source>
        <dbReference type="SAM" id="Phobius"/>
    </source>
</evidence>
<reference evidence="2 3" key="1">
    <citation type="submission" date="2024-09" db="EMBL/GenBank/DDBJ databases">
        <title>Novel species of the genus Pelomonas and Roseateles isolated from streams.</title>
        <authorList>
            <person name="Lu H."/>
        </authorList>
    </citation>
    <scope>NUCLEOTIDE SEQUENCE [LARGE SCALE GENOMIC DNA]</scope>
    <source>
        <strain evidence="2 3">DC23W</strain>
    </source>
</reference>
<gene>
    <name evidence="2" type="ORF">ACG02S_10440</name>
</gene>
<dbReference type="EMBL" id="JBIGHY010000003">
    <property type="protein sequence ID" value="MFG6414317.1"/>
    <property type="molecule type" value="Genomic_DNA"/>
</dbReference>
<comment type="caution">
    <text evidence="2">The sequence shown here is derived from an EMBL/GenBank/DDBJ whole genome shotgun (WGS) entry which is preliminary data.</text>
</comment>
<sequence>MDSHHLTNRLTALTLQLGLATATAMVLWTTWTGYLLATGQIRPRLPVAAPPAVVMPAPVDARDCECQGHRKDELQVQRRAELDAT</sequence>
<dbReference type="RefSeq" id="WP_394470394.1">
    <property type="nucleotide sequence ID" value="NZ_JBIGHY010000003.1"/>
</dbReference>
<feature type="transmembrane region" description="Helical" evidence="1">
    <location>
        <begin position="12"/>
        <end position="36"/>
    </location>
</feature>
<name>A0ABW7EM99_9BURK</name>
<keyword evidence="3" id="KW-1185">Reference proteome</keyword>
<evidence type="ECO:0000313" key="3">
    <source>
        <dbReference type="Proteomes" id="UP001606300"/>
    </source>
</evidence>
<organism evidence="2 3">
    <name type="scientific">Pelomonas dachongensis</name>
    <dbReference type="NCBI Taxonomy" id="3299029"/>
    <lineage>
        <taxon>Bacteria</taxon>
        <taxon>Pseudomonadati</taxon>
        <taxon>Pseudomonadota</taxon>
        <taxon>Betaproteobacteria</taxon>
        <taxon>Burkholderiales</taxon>
        <taxon>Sphaerotilaceae</taxon>
        <taxon>Roseateles</taxon>
    </lineage>
</organism>
<keyword evidence="1" id="KW-0812">Transmembrane</keyword>
<keyword evidence="1" id="KW-0472">Membrane</keyword>
<keyword evidence="1" id="KW-1133">Transmembrane helix</keyword>
<evidence type="ECO:0000313" key="2">
    <source>
        <dbReference type="EMBL" id="MFG6414317.1"/>
    </source>
</evidence>
<proteinExistence type="predicted"/>
<protein>
    <submittedName>
        <fullName evidence="2">Uncharacterized protein</fullName>
    </submittedName>
</protein>
<dbReference type="Proteomes" id="UP001606300">
    <property type="component" value="Unassembled WGS sequence"/>
</dbReference>